<comment type="similarity">
    <text evidence="1">Belongs to the UDP-glycosyltransferase family.</text>
</comment>
<dbReference type="PANTHER" id="PTHR11926:SF1392">
    <property type="entry name" value="GLYCOSYLTRANSFERASE"/>
    <property type="match status" value="1"/>
</dbReference>
<dbReference type="RefSeq" id="XP_022942864.1">
    <property type="nucleotide sequence ID" value="XM_023087096.1"/>
</dbReference>
<accession>A0A6J1FSK2</accession>
<name>A0A6J1FSK2_CUCMO</name>
<dbReference type="GO" id="GO:0080043">
    <property type="term" value="F:quercetin 3-O-glucosyltransferase activity"/>
    <property type="evidence" value="ECO:0007669"/>
    <property type="project" value="TreeGrafter"/>
</dbReference>
<dbReference type="Pfam" id="PF00201">
    <property type="entry name" value="UDPGT"/>
    <property type="match status" value="1"/>
</dbReference>
<reference evidence="4" key="1">
    <citation type="submission" date="2025-08" db="UniProtKB">
        <authorList>
            <consortium name="RefSeq"/>
        </authorList>
    </citation>
    <scope>IDENTIFICATION</scope>
    <source>
        <tissue evidence="4">Young leaves</tissue>
    </source>
</reference>
<organism evidence="3 4">
    <name type="scientific">Cucurbita moschata</name>
    <name type="common">Winter crookneck squash</name>
    <name type="synonym">Cucurbita pepo var. moschata</name>
    <dbReference type="NCBI Taxonomy" id="3662"/>
    <lineage>
        <taxon>Eukaryota</taxon>
        <taxon>Viridiplantae</taxon>
        <taxon>Streptophyta</taxon>
        <taxon>Embryophyta</taxon>
        <taxon>Tracheophyta</taxon>
        <taxon>Spermatophyta</taxon>
        <taxon>Magnoliopsida</taxon>
        <taxon>eudicotyledons</taxon>
        <taxon>Gunneridae</taxon>
        <taxon>Pentapetalae</taxon>
        <taxon>rosids</taxon>
        <taxon>fabids</taxon>
        <taxon>Cucurbitales</taxon>
        <taxon>Cucurbitaceae</taxon>
        <taxon>Cucurbiteae</taxon>
        <taxon>Cucurbita</taxon>
    </lineage>
</organism>
<dbReference type="Gene3D" id="3.40.50.2000">
    <property type="entry name" value="Glycogen Phosphorylase B"/>
    <property type="match status" value="2"/>
</dbReference>
<keyword evidence="2" id="KW-0808">Transferase</keyword>
<dbReference type="KEGG" id="cmos:111447766"/>
<dbReference type="GO" id="GO:0080044">
    <property type="term" value="F:quercetin 7-O-glucosyltransferase activity"/>
    <property type="evidence" value="ECO:0007669"/>
    <property type="project" value="TreeGrafter"/>
</dbReference>
<dbReference type="InterPro" id="IPR002213">
    <property type="entry name" value="UDP_glucos_trans"/>
</dbReference>
<dbReference type="GeneID" id="111447766"/>
<dbReference type="SUPFAM" id="SSF53756">
    <property type="entry name" value="UDP-Glycosyltransferase/glycogen phosphorylase"/>
    <property type="match status" value="1"/>
</dbReference>
<gene>
    <name evidence="4" type="primary">LOC111447766</name>
</gene>
<dbReference type="FunFam" id="3.40.50.2000:FF:000040">
    <property type="entry name" value="UDP-glycosyltransferase 76C1"/>
    <property type="match status" value="1"/>
</dbReference>
<keyword evidence="3" id="KW-1185">Reference proteome</keyword>
<evidence type="ECO:0000256" key="2">
    <source>
        <dbReference type="ARBA" id="ARBA00022679"/>
    </source>
</evidence>
<protein>
    <submittedName>
        <fullName evidence="4">7-deoxyloganetic acid glucosyltransferase-like</fullName>
    </submittedName>
</protein>
<dbReference type="AlphaFoldDB" id="A0A6J1FSK2"/>
<evidence type="ECO:0000313" key="4">
    <source>
        <dbReference type="RefSeq" id="XP_022942864.1"/>
    </source>
</evidence>
<sequence>MEGESHTQIPHVLIFPLPFQGHINPMLKLAELLSLAGINVTFLNTPHSHRHLTLHSDVLSRFSRFPAFRFLTITDGLPPDHPRTFDYCADFITSFETVTKPILRDFLVSGHFGSDLTCAILDGFFKFLVDADDAEIKIPIFGFRLFSACSVWTYFCVHDLIQDGQLPIRGEEDMDRVLTNVPGMENVLRCRDLPSACRVTDTNDSVLQFNIIQTQRSSEFHSVIFNSFEDLEGPVLEKIRTLCPNLYAIGPLHALLKAKLPNETECLNNLWEVDRSCLKWLDNQPPGSVIYVSFGSITVMGREKFMEFWHGLVDSGRNFLWVIRPDMVRGKNGDVEIPAELEEGTRKRGYTVGWAPQEEVLAHEAVGGFLTHSGWNSTLESVVAGKPMICWSYISDQLVNSRFVSNVWKLGLDMKDVCDRGTVAKMVNELLVDRKEEFMRSAAEMANLAKRSVRPGGSSYADFDRLVQDITALSQQNRHN</sequence>
<dbReference type="CDD" id="cd03784">
    <property type="entry name" value="GT1_Gtf-like"/>
    <property type="match status" value="1"/>
</dbReference>
<evidence type="ECO:0000256" key="1">
    <source>
        <dbReference type="ARBA" id="ARBA00009995"/>
    </source>
</evidence>
<proteinExistence type="inferred from homology"/>
<dbReference type="PANTHER" id="PTHR11926">
    <property type="entry name" value="GLUCOSYL/GLUCURONOSYL TRANSFERASES"/>
    <property type="match status" value="1"/>
</dbReference>
<dbReference type="Proteomes" id="UP000504609">
    <property type="component" value="Unplaced"/>
</dbReference>
<evidence type="ECO:0000313" key="3">
    <source>
        <dbReference type="Proteomes" id="UP000504609"/>
    </source>
</evidence>